<proteinExistence type="predicted"/>
<dbReference type="EMBL" id="AP022822">
    <property type="protein sequence ID" value="BCA86865.1"/>
    <property type="molecule type" value="Genomic_DNA"/>
</dbReference>
<sequence>MGRILVTGASGNVGKYVAEYVLKNEQQVTVAGVHTKVLQDMFGEDPNARIVHFDFTDSKTYAEALQDVETVFIMRPPHLGNPADLYPFIDALKDSGHIKLVSFLSLIGIEHNPVPPHYKIEKYIEKSNVPYCHIRPSFFMQNISGVHAFEIKHFNNIVVPVKKALTSFIDAEDIGEITAKVLCEPEKHQNNAYSITGGQAIDYYEVAMILSEILGRKIQYSNPSPRLAKEYWLTIRGLDKEYATVMEMLYMMTRLGTAKKVTTTFHDVMGKNPRTFKEFAHKNIKAWE</sequence>
<dbReference type="SUPFAM" id="SSF51735">
    <property type="entry name" value="NAD(P)-binding Rossmann-fold domains"/>
    <property type="match status" value="1"/>
</dbReference>
<dbReference type="KEGG" id="esg:EsVE80_23880"/>
<dbReference type="InterPro" id="IPR051604">
    <property type="entry name" value="Ergot_Alk_Oxidoreductase"/>
</dbReference>
<protein>
    <submittedName>
        <fullName evidence="2">NAD(P)-dependent oxidoreductase</fullName>
    </submittedName>
</protein>
<evidence type="ECO:0000313" key="2">
    <source>
        <dbReference type="EMBL" id="BCA86865.1"/>
    </source>
</evidence>
<dbReference type="PANTHER" id="PTHR43162">
    <property type="match status" value="1"/>
</dbReference>
<keyword evidence="3" id="KW-1185">Reference proteome</keyword>
<name>A0A679IMS7_9ENTE</name>
<organism evidence="2 3">
    <name type="scientific">Enterococcus saigonensis</name>
    <dbReference type="NCBI Taxonomy" id="1805431"/>
    <lineage>
        <taxon>Bacteria</taxon>
        <taxon>Bacillati</taxon>
        <taxon>Bacillota</taxon>
        <taxon>Bacilli</taxon>
        <taxon>Lactobacillales</taxon>
        <taxon>Enterococcaceae</taxon>
        <taxon>Enterococcus</taxon>
    </lineage>
</organism>
<dbReference type="InterPro" id="IPR008030">
    <property type="entry name" value="NmrA-like"/>
</dbReference>
<dbReference type="Gene3D" id="3.90.25.10">
    <property type="entry name" value="UDP-galactose 4-epimerase, domain 1"/>
    <property type="match status" value="1"/>
</dbReference>
<dbReference type="Proteomes" id="UP000502998">
    <property type="component" value="Chromosome"/>
</dbReference>
<dbReference type="InterPro" id="IPR036291">
    <property type="entry name" value="NAD(P)-bd_dom_sf"/>
</dbReference>
<dbReference type="AlphaFoldDB" id="A0A679IMS7"/>
<dbReference type="PANTHER" id="PTHR43162:SF1">
    <property type="entry name" value="PRESTALK A DIFFERENTIATION PROTEIN A"/>
    <property type="match status" value="1"/>
</dbReference>
<dbReference type="RefSeq" id="WP_173103921.1">
    <property type="nucleotide sequence ID" value="NZ_AP022822.1"/>
</dbReference>
<reference evidence="2 3" key="1">
    <citation type="submission" date="2020-02" db="EMBL/GenBank/DDBJ databases">
        <title>Characterization of vanA genotype vancomycin-resistant Enterococcus saigonensis VE80.</title>
        <authorList>
            <person name="Harada T."/>
            <person name="Motooka D."/>
            <person name="Nakamura S."/>
            <person name="Yamamoto Y."/>
            <person name="Kawahara R."/>
            <person name="Kawatsu K."/>
        </authorList>
    </citation>
    <scope>NUCLEOTIDE SEQUENCE [LARGE SCALE GENOMIC DNA]</scope>
    <source>
        <strain evidence="2 3">VE80</strain>
    </source>
</reference>
<dbReference type="Gene3D" id="3.40.50.720">
    <property type="entry name" value="NAD(P)-binding Rossmann-like Domain"/>
    <property type="match status" value="1"/>
</dbReference>
<feature type="domain" description="NmrA-like" evidence="1">
    <location>
        <begin position="3"/>
        <end position="279"/>
    </location>
</feature>
<accession>A0A679IMS7</accession>
<gene>
    <name evidence="2" type="ORF">EsVE80_23880</name>
</gene>
<dbReference type="Pfam" id="PF05368">
    <property type="entry name" value="NmrA"/>
    <property type="match status" value="1"/>
</dbReference>
<evidence type="ECO:0000313" key="3">
    <source>
        <dbReference type="Proteomes" id="UP000502998"/>
    </source>
</evidence>
<evidence type="ECO:0000259" key="1">
    <source>
        <dbReference type="Pfam" id="PF05368"/>
    </source>
</evidence>